<dbReference type="AlphaFoldDB" id="A0A926E098"/>
<dbReference type="SUPFAM" id="SSF89447">
    <property type="entry name" value="AbrB/MazE/MraZ-like"/>
    <property type="match status" value="1"/>
</dbReference>
<name>A0A926E098_9FIRM</name>
<keyword evidence="1" id="KW-0238">DNA-binding</keyword>
<dbReference type="GO" id="GO:0003677">
    <property type="term" value="F:DNA binding"/>
    <property type="evidence" value="ECO:0007669"/>
    <property type="project" value="UniProtKB-KW"/>
</dbReference>
<keyword evidence="2" id="KW-1185">Reference proteome</keyword>
<evidence type="ECO:0000313" key="2">
    <source>
        <dbReference type="Proteomes" id="UP000653127"/>
    </source>
</evidence>
<dbReference type="EMBL" id="JACRST010000006">
    <property type="protein sequence ID" value="MBC8546450.1"/>
    <property type="molecule type" value="Genomic_DNA"/>
</dbReference>
<organism evidence="1 2">
    <name type="scientific">Ligaoa zhengdingensis</name>
    <dbReference type="NCBI Taxonomy" id="2763658"/>
    <lineage>
        <taxon>Bacteria</taxon>
        <taxon>Bacillati</taxon>
        <taxon>Bacillota</taxon>
        <taxon>Clostridia</taxon>
        <taxon>Eubacteriales</taxon>
        <taxon>Oscillospiraceae</taxon>
        <taxon>Ligaoa</taxon>
    </lineage>
</organism>
<comment type="caution">
    <text evidence="1">The sequence shown here is derived from an EMBL/GenBank/DDBJ whole genome shotgun (WGS) entry which is preliminary data.</text>
</comment>
<protein>
    <submittedName>
        <fullName evidence="1">AbrB/MazE/SpoVT family DNA-binding domain-containing protein</fullName>
    </submittedName>
</protein>
<sequence length="71" mass="7917">MLSTVRKIKKDMHLHVPTMALRNFGVHEGDEVEFQITSQGILITPANETPLSISVTEKGRAACNSFWSPSY</sequence>
<evidence type="ECO:0000313" key="1">
    <source>
        <dbReference type="EMBL" id="MBC8546450.1"/>
    </source>
</evidence>
<reference evidence="1" key="1">
    <citation type="submission" date="2020-08" db="EMBL/GenBank/DDBJ databases">
        <title>Genome public.</title>
        <authorList>
            <person name="Liu C."/>
            <person name="Sun Q."/>
        </authorList>
    </citation>
    <scope>NUCLEOTIDE SEQUENCE</scope>
    <source>
        <strain evidence="1">NSJ-31</strain>
    </source>
</reference>
<dbReference type="InterPro" id="IPR037914">
    <property type="entry name" value="SpoVT-AbrB_sf"/>
</dbReference>
<dbReference type="RefSeq" id="WP_249282529.1">
    <property type="nucleotide sequence ID" value="NZ_JACRST010000006.1"/>
</dbReference>
<gene>
    <name evidence="1" type="ORF">H8711_05820</name>
</gene>
<dbReference type="Gene3D" id="2.10.260.10">
    <property type="match status" value="1"/>
</dbReference>
<accession>A0A926E098</accession>
<proteinExistence type="predicted"/>
<dbReference type="Proteomes" id="UP000653127">
    <property type="component" value="Unassembled WGS sequence"/>
</dbReference>